<name>A0A381N9L1_9ZZZZ</name>
<dbReference type="EMBL" id="UINC01000188">
    <property type="protein sequence ID" value="SUZ50764.1"/>
    <property type="molecule type" value="Genomic_DNA"/>
</dbReference>
<sequence>MKNRAIAILSVTLVSILVAPLVTAQSSDIPRTEYGYPDFQGTYTFRTITPLNRPRELEHLEVLTPEQAKEWEEFENRRQNRDLIIDSVGGAGYPPGVISYNNFWYERGNQTIADRRTSLIYDPPNGRTPPSNQLGRQRRQQYGQMIFESAGPEGRTTVDRCLTGFVGGPPLIPGSYNNNMQIVQTKEHIMILNEMVHTARIIRLNSEHHTKQLKWEGDSIAHWDGDTLVINTQHWYHNFNLRGMSDQALVEERINWIDENTLDYDFTVTDPQSWDVSWSAKMPLRRSADPVFEYACHEGNHGLVGILAGWRRYESMGFNGDGSPRTQTTGEVETEEN</sequence>
<feature type="region of interest" description="Disordered" evidence="1">
    <location>
        <begin position="318"/>
        <end position="337"/>
    </location>
</feature>
<protein>
    <submittedName>
        <fullName evidence="2">Uncharacterized protein</fullName>
    </submittedName>
</protein>
<dbReference type="AlphaFoldDB" id="A0A381N9L1"/>
<evidence type="ECO:0000256" key="1">
    <source>
        <dbReference type="SAM" id="MobiDB-lite"/>
    </source>
</evidence>
<proteinExistence type="predicted"/>
<accession>A0A381N9L1</accession>
<organism evidence="2">
    <name type="scientific">marine metagenome</name>
    <dbReference type="NCBI Taxonomy" id="408172"/>
    <lineage>
        <taxon>unclassified sequences</taxon>
        <taxon>metagenomes</taxon>
        <taxon>ecological metagenomes</taxon>
    </lineage>
</organism>
<reference evidence="2" key="1">
    <citation type="submission" date="2018-05" db="EMBL/GenBank/DDBJ databases">
        <authorList>
            <person name="Lanie J.A."/>
            <person name="Ng W.-L."/>
            <person name="Kazmierczak K.M."/>
            <person name="Andrzejewski T.M."/>
            <person name="Davidsen T.M."/>
            <person name="Wayne K.J."/>
            <person name="Tettelin H."/>
            <person name="Glass J.I."/>
            <person name="Rusch D."/>
            <person name="Podicherti R."/>
            <person name="Tsui H.-C.T."/>
            <person name="Winkler M.E."/>
        </authorList>
    </citation>
    <scope>NUCLEOTIDE SEQUENCE</scope>
</reference>
<gene>
    <name evidence="2" type="ORF">METZ01_LOCUS3618</name>
</gene>
<evidence type="ECO:0000313" key="2">
    <source>
        <dbReference type="EMBL" id="SUZ50764.1"/>
    </source>
</evidence>